<organism evidence="3 4">
    <name type="scientific">Jatrophihabitans lederbergiae</name>
    <dbReference type="NCBI Taxonomy" id="3075547"/>
    <lineage>
        <taxon>Bacteria</taxon>
        <taxon>Bacillati</taxon>
        <taxon>Actinomycetota</taxon>
        <taxon>Actinomycetes</taxon>
        <taxon>Jatrophihabitantales</taxon>
        <taxon>Jatrophihabitantaceae</taxon>
        <taxon>Jatrophihabitans</taxon>
    </lineage>
</organism>
<dbReference type="InterPro" id="IPR011008">
    <property type="entry name" value="Dimeric_a/b-barrel"/>
</dbReference>
<comment type="similarity">
    <text evidence="1">Belongs to the YciI family.</text>
</comment>
<accession>A0ABU2JD29</accession>
<dbReference type="Pfam" id="PF03795">
    <property type="entry name" value="YCII"/>
    <property type="match status" value="1"/>
</dbReference>
<dbReference type="RefSeq" id="WP_311424039.1">
    <property type="nucleotide sequence ID" value="NZ_JAVREH010000024.1"/>
</dbReference>
<name>A0ABU2JD29_9ACTN</name>
<sequence length="116" mass="12273">MKFLCLAYGREEDWLVLSESQRSELLAQDDMLRQRGAFISVVGDPTVVRTPAGTPHTSPGPFATAGAPLVGFSLLEAVDLDEAVRLVAHTPCAVAGGAIEVRSLPDPVPTNDAHAH</sequence>
<evidence type="ECO:0000313" key="3">
    <source>
        <dbReference type="EMBL" id="MDT0262892.1"/>
    </source>
</evidence>
<evidence type="ECO:0000259" key="2">
    <source>
        <dbReference type="Pfam" id="PF03795"/>
    </source>
</evidence>
<dbReference type="InterPro" id="IPR005545">
    <property type="entry name" value="YCII"/>
</dbReference>
<dbReference type="Proteomes" id="UP001183176">
    <property type="component" value="Unassembled WGS sequence"/>
</dbReference>
<gene>
    <name evidence="3" type="ORF">RM423_15965</name>
</gene>
<protein>
    <submittedName>
        <fullName evidence="3">YciI family protein</fullName>
    </submittedName>
</protein>
<feature type="domain" description="YCII-related" evidence="2">
    <location>
        <begin position="1"/>
        <end position="102"/>
    </location>
</feature>
<evidence type="ECO:0000256" key="1">
    <source>
        <dbReference type="ARBA" id="ARBA00007689"/>
    </source>
</evidence>
<comment type="caution">
    <text evidence="3">The sequence shown here is derived from an EMBL/GenBank/DDBJ whole genome shotgun (WGS) entry which is preliminary data.</text>
</comment>
<dbReference type="SUPFAM" id="SSF54909">
    <property type="entry name" value="Dimeric alpha+beta barrel"/>
    <property type="match status" value="1"/>
</dbReference>
<proteinExistence type="inferred from homology"/>
<reference evidence="4" key="1">
    <citation type="submission" date="2023-07" db="EMBL/GenBank/DDBJ databases">
        <title>30 novel species of actinomycetes from the DSMZ collection.</title>
        <authorList>
            <person name="Nouioui I."/>
        </authorList>
    </citation>
    <scope>NUCLEOTIDE SEQUENCE [LARGE SCALE GENOMIC DNA]</scope>
    <source>
        <strain evidence="4">DSM 44399</strain>
    </source>
</reference>
<evidence type="ECO:0000313" key="4">
    <source>
        <dbReference type="Proteomes" id="UP001183176"/>
    </source>
</evidence>
<dbReference type="Gene3D" id="3.30.70.1060">
    <property type="entry name" value="Dimeric alpha+beta barrel"/>
    <property type="match status" value="1"/>
</dbReference>
<dbReference type="EMBL" id="JAVREH010000024">
    <property type="protein sequence ID" value="MDT0262892.1"/>
    <property type="molecule type" value="Genomic_DNA"/>
</dbReference>
<keyword evidence="4" id="KW-1185">Reference proteome</keyword>